<feature type="region of interest" description="Disordered" evidence="1">
    <location>
        <begin position="488"/>
        <end position="522"/>
    </location>
</feature>
<dbReference type="SUPFAM" id="SSF48452">
    <property type="entry name" value="TPR-like"/>
    <property type="match status" value="1"/>
</dbReference>
<feature type="region of interest" description="Disordered" evidence="1">
    <location>
        <begin position="92"/>
        <end position="119"/>
    </location>
</feature>
<protein>
    <submittedName>
        <fullName evidence="3">Tetratricopeptide repeat protein</fullName>
    </submittedName>
</protein>
<organism evidence="3 4">
    <name type="scientific">Actinacidiphila epipremni</name>
    <dbReference type="NCBI Taxonomy" id="2053013"/>
    <lineage>
        <taxon>Bacteria</taxon>
        <taxon>Bacillati</taxon>
        <taxon>Actinomycetota</taxon>
        <taxon>Actinomycetes</taxon>
        <taxon>Kitasatosporales</taxon>
        <taxon>Streptomycetaceae</taxon>
        <taxon>Actinacidiphila</taxon>
    </lineage>
</organism>
<comment type="caution">
    <text evidence="3">The sequence shown here is derived from an EMBL/GenBank/DDBJ whole genome shotgun (WGS) entry which is preliminary data.</text>
</comment>
<evidence type="ECO:0000256" key="1">
    <source>
        <dbReference type="SAM" id="MobiDB-lite"/>
    </source>
</evidence>
<dbReference type="InterPro" id="IPR011990">
    <property type="entry name" value="TPR-like_helical_dom_sf"/>
</dbReference>
<dbReference type="PANTHER" id="PTHR47691:SF3">
    <property type="entry name" value="HTH-TYPE TRANSCRIPTIONAL REGULATOR RV0890C-RELATED"/>
    <property type="match status" value="1"/>
</dbReference>
<feature type="domain" description="HTH cro/C1-type" evidence="2">
    <location>
        <begin position="36"/>
        <end position="78"/>
    </location>
</feature>
<dbReference type="SUPFAM" id="SSF52540">
    <property type="entry name" value="P-loop containing nucleoside triphosphate hydrolases"/>
    <property type="match status" value="1"/>
</dbReference>
<reference evidence="3 4" key="1">
    <citation type="submission" date="2020-03" db="EMBL/GenBank/DDBJ databases">
        <title>WGS of actinomycetes isolated from Thailand.</title>
        <authorList>
            <person name="Thawai C."/>
        </authorList>
    </citation>
    <scope>NUCLEOTIDE SEQUENCE [LARGE SCALE GENOMIC DNA]</scope>
    <source>
        <strain evidence="3 4">PRB2-1</strain>
    </source>
</reference>
<dbReference type="PANTHER" id="PTHR47691">
    <property type="entry name" value="REGULATOR-RELATED"/>
    <property type="match status" value="1"/>
</dbReference>
<dbReference type="Proteomes" id="UP000734511">
    <property type="component" value="Unassembled WGS sequence"/>
</dbReference>
<feature type="compositionally biased region" description="Low complexity" evidence="1">
    <location>
        <begin position="492"/>
        <end position="519"/>
    </location>
</feature>
<dbReference type="Pfam" id="PF13374">
    <property type="entry name" value="TPR_10"/>
    <property type="match status" value="1"/>
</dbReference>
<dbReference type="InterPro" id="IPR019734">
    <property type="entry name" value="TPR_rpt"/>
</dbReference>
<dbReference type="InterPro" id="IPR001387">
    <property type="entry name" value="Cro/C1-type_HTH"/>
</dbReference>
<dbReference type="EMBL" id="JAATEJ010000007">
    <property type="protein sequence ID" value="NJP44136.1"/>
    <property type="molecule type" value="Genomic_DNA"/>
</dbReference>
<dbReference type="Gene3D" id="1.25.40.10">
    <property type="entry name" value="Tetratricopeptide repeat domain"/>
    <property type="match status" value="1"/>
</dbReference>
<keyword evidence="4" id="KW-1185">Reference proteome</keyword>
<sequence length="809" mass="85361">MGVADDAGALRERLAAELTAAVVRAEKRLGRAVDRAELARRLNVSPSSLYAYLNGTTLAGTAVFDELLAALGVTGAQAGRLATLRDAAETARRLRHGRRGTAGRAGDEPPAGPAPAAVPRQLPAAYPQFVGREAELRRLDALSAAVADAAGTRPVTVTVIEGTAGVGKTTLALHWAHRVKDRFPDGQLHVNLRGFDSGAPVEAGEALYGFLLALGVAPGAVPAHERVAAALLRTLLTGRRVLLVLDNARSAEQVRPLLPGTPGCLAIVTSRNRLDGLVVREGALRITLDVLPRYAARSLLERLVGAARLAREPRAADELVDLCARLPLALAVAAARVAAAPTGSMNFLVTELRQAQGEAEQGQLDVLGQADADLDLRSVFHGSYALLPPPAARLFRLLGCHPGPEIDDFACAALAGTAGPPRAQLDALTAAHLLRQQGPGRYALHDLLRAYARELAGGGPPGEARAAVQRLLRHYLAAARLADRHLEPWHPAAPDAGPGDPADPADPADTADTADTAPAALPPIDGHAAATAWFDAELTTLQAVMAQAAATGGLEPYAWRLARACALHLRRSGRRFQRGLVHGLAREAAGRAGDRAAWCTATRQLGDAVSRLDRPAEARELLHEALRACRERGDDEGVREVRLSLVRMYASTGHHERALPHARLALARAARTGDPLALADGLTAVSQTEESLGRPAEALEHARRALELYERLRHLDGQAGILLGIGRCEQALGRPAEAVAVYDRSLALDRSLGDHYREAHALDHLAGAHAALGHHEESRALRARALTVLEALRHPDAAAVRAKLAATAG</sequence>
<proteinExistence type="predicted"/>
<evidence type="ECO:0000313" key="4">
    <source>
        <dbReference type="Proteomes" id="UP000734511"/>
    </source>
</evidence>
<dbReference type="SMART" id="SM00530">
    <property type="entry name" value="HTH_XRE"/>
    <property type="match status" value="1"/>
</dbReference>
<dbReference type="SMART" id="SM00028">
    <property type="entry name" value="TPR"/>
    <property type="match status" value="3"/>
</dbReference>
<evidence type="ECO:0000313" key="3">
    <source>
        <dbReference type="EMBL" id="NJP44136.1"/>
    </source>
</evidence>
<dbReference type="Gene3D" id="3.40.50.300">
    <property type="entry name" value="P-loop containing nucleotide triphosphate hydrolases"/>
    <property type="match status" value="1"/>
</dbReference>
<evidence type="ECO:0000259" key="2">
    <source>
        <dbReference type="PROSITE" id="PS50943"/>
    </source>
</evidence>
<dbReference type="Pfam" id="PF13424">
    <property type="entry name" value="TPR_12"/>
    <property type="match status" value="2"/>
</dbReference>
<name>A0ABX0ZLG4_9ACTN</name>
<dbReference type="InterPro" id="IPR027417">
    <property type="entry name" value="P-loop_NTPase"/>
</dbReference>
<dbReference type="PROSITE" id="PS50943">
    <property type="entry name" value="HTH_CROC1"/>
    <property type="match status" value="1"/>
</dbReference>
<dbReference type="CDD" id="cd00093">
    <property type="entry name" value="HTH_XRE"/>
    <property type="match status" value="1"/>
</dbReference>
<gene>
    <name evidence="3" type="ORF">HCN08_12115</name>
</gene>
<accession>A0ABX0ZLG4</accession>
<dbReference type="PRINTS" id="PR00364">
    <property type="entry name" value="DISEASERSIST"/>
</dbReference>
<dbReference type="Pfam" id="PF01381">
    <property type="entry name" value="HTH_3"/>
    <property type="match status" value="1"/>
</dbReference>